<evidence type="ECO:0000256" key="1">
    <source>
        <dbReference type="SAM" id="MobiDB-lite"/>
    </source>
</evidence>
<protein>
    <submittedName>
        <fullName evidence="2">Uncharacterized protein</fullName>
    </submittedName>
</protein>
<proteinExistence type="predicted"/>
<sequence length="123" mass="12923">MPSLPLALSQRNWPDTPASPKRTVEEAWRPPEKSVGEEVAAVMAPKLLVKVKGSAPAAPVASVPQENVPLVEALTSQLAALRPETKSAVVEAVPETVMAVVDANGNVEARVEVAVKMLATIPE</sequence>
<comment type="caution">
    <text evidence="2">The sequence shown here is derived from an EMBL/GenBank/DDBJ whole genome shotgun (WGS) entry which is preliminary data.</text>
</comment>
<reference evidence="2 3" key="1">
    <citation type="journal article" date="2016" name="Nat. Commun.">
        <title>Thousands of microbial genomes shed light on interconnected biogeochemical processes in an aquifer system.</title>
        <authorList>
            <person name="Anantharaman K."/>
            <person name="Brown C.T."/>
            <person name="Hug L.A."/>
            <person name="Sharon I."/>
            <person name="Castelle C.J."/>
            <person name="Probst A.J."/>
            <person name="Thomas B.C."/>
            <person name="Singh A."/>
            <person name="Wilkins M.J."/>
            <person name="Karaoz U."/>
            <person name="Brodie E.L."/>
            <person name="Williams K.H."/>
            <person name="Hubbard S.S."/>
            <person name="Banfield J.F."/>
        </authorList>
    </citation>
    <scope>NUCLEOTIDE SEQUENCE [LARGE SCALE GENOMIC DNA]</scope>
</reference>
<accession>A0A1F6DHA2</accession>
<evidence type="ECO:0000313" key="2">
    <source>
        <dbReference type="EMBL" id="OGG60687.1"/>
    </source>
</evidence>
<feature type="region of interest" description="Disordered" evidence="1">
    <location>
        <begin position="1"/>
        <end position="31"/>
    </location>
</feature>
<dbReference type="AlphaFoldDB" id="A0A1F6DHA2"/>
<dbReference type="EMBL" id="MFLA01000003">
    <property type="protein sequence ID" value="OGG60687.1"/>
    <property type="molecule type" value="Genomic_DNA"/>
</dbReference>
<dbReference type="Proteomes" id="UP000176377">
    <property type="component" value="Unassembled WGS sequence"/>
</dbReference>
<organism evidence="2 3">
    <name type="scientific">Candidatus Kaiserbacteria bacterium RIFCSPHIGHO2_01_FULL_56_24</name>
    <dbReference type="NCBI Taxonomy" id="1798487"/>
    <lineage>
        <taxon>Bacteria</taxon>
        <taxon>Candidatus Kaiseribacteriota</taxon>
    </lineage>
</organism>
<feature type="compositionally biased region" description="Basic and acidic residues" evidence="1">
    <location>
        <begin position="22"/>
        <end position="31"/>
    </location>
</feature>
<gene>
    <name evidence="2" type="ORF">A2765_03815</name>
</gene>
<name>A0A1F6DHA2_9BACT</name>
<evidence type="ECO:0000313" key="3">
    <source>
        <dbReference type="Proteomes" id="UP000176377"/>
    </source>
</evidence>